<reference evidence="5" key="1">
    <citation type="journal article" date="2019" name="Int. J. Syst. Evol. Microbiol.">
        <title>The Global Catalogue of Microorganisms (GCM) 10K type strain sequencing project: providing services to taxonomists for standard genome sequencing and annotation.</title>
        <authorList>
            <consortium name="The Broad Institute Genomics Platform"/>
            <consortium name="The Broad Institute Genome Sequencing Center for Infectious Disease"/>
            <person name="Wu L."/>
            <person name="Ma J."/>
        </authorList>
    </citation>
    <scope>NUCLEOTIDE SEQUENCE [LARGE SCALE GENOMIC DNA]</scope>
    <source>
        <strain evidence="5">JCM 9458</strain>
    </source>
</reference>
<name>A0ABP6T9M6_9ACTN</name>
<protein>
    <recommendedName>
        <fullName evidence="6">High-affinity nickel-transporter</fullName>
    </recommendedName>
</protein>
<dbReference type="EMBL" id="BAAAYN010000052">
    <property type="protein sequence ID" value="GAA3395983.1"/>
    <property type="molecule type" value="Genomic_DNA"/>
</dbReference>
<feature type="transmembrane region" description="Helical" evidence="2">
    <location>
        <begin position="289"/>
        <end position="312"/>
    </location>
</feature>
<feature type="transmembrane region" description="Helical" evidence="2">
    <location>
        <begin position="246"/>
        <end position="268"/>
    </location>
</feature>
<keyword evidence="3" id="KW-0732">Signal</keyword>
<feature type="transmembrane region" description="Helical" evidence="2">
    <location>
        <begin position="474"/>
        <end position="495"/>
    </location>
</feature>
<proteinExistence type="predicted"/>
<evidence type="ECO:0000256" key="1">
    <source>
        <dbReference type="SAM" id="MobiDB-lite"/>
    </source>
</evidence>
<dbReference type="PANTHER" id="PTHR40659">
    <property type="entry name" value="NICKEL/COBALT EFFLUX SYSTEM RCNA"/>
    <property type="match status" value="1"/>
</dbReference>
<feature type="transmembrane region" description="Helical" evidence="2">
    <location>
        <begin position="427"/>
        <end position="454"/>
    </location>
</feature>
<feature type="compositionally biased region" description="Basic and acidic residues" evidence="1">
    <location>
        <begin position="378"/>
        <end position="390"/>
    </location>
</feature>
<evidence type="ECO:0000313" key="5">
    <source>
        <dbReference type="Proteomes" id="UP001501676"/>
    </source>
</evidence>
<feature type="signal peptide" evidence="3">
    <location>
        <begin position="1"/>
        <end position="28"/>
    </location>
</feature>
<feature type="compositionally biased region" description="Basic residues" evidence="1">
    <location>
        <begin position="349"/>
        <end position="375"/>
    </location>
</feature>
<feature type="transmembrane region" description="Helical" evidence="2">
    <location>
        <begin position="398"/>
        <end position="421"/>
    </location>
</feature>
<accession>A0ABP6T9M6</accession>
<evidence type="ECO:0008006" key="6">
    <source>
        <dbReference type="Google" id="ProtNLM"/>
    </source>
</evidence>
<dbReference type="Proteomes" id="UP001501676">
    <property type="component" value="Unassembled WGS sequence"/>
</dbReference>
<keyword evidence="2" id="KW-0472">Membrane</keyword>
<comment type="caution">
    <text evidence="4">The sequence shown here is derived from an EMBL/GenBank/DDBJ whole genome shotgun (WGS) entry which is preliminary data.</text>
</comment>
<sequence>MRTLISRLAVVCAALGLVVVWSADPAEAHPLGNFSVNQLAALTFSPERVDVRAVVDAAELPTLQEKPAVDRDRDGSPSTAERAAYAGTACAALARGFTVRVGGARVPWTVASAAFGYEPGSAGLTTSRLTCELTGPAGLGSPAAVDVGSAYRTDRVGWREITAVGRGVALVDSPLPTTDSSNELRSYPADLLNSPLDVRSASFRTRPGGASTFDAEAPAVADGSVFARWTAAADETLRSMLGRSELTPTVGILAVLLALALGAGHAALPGHGKTVMAAYLAGRRGRRRDALVVGATVTLTHTGGVLVLGLVLTTVAGLAGETALGYLGVASGVLVAAVGTGMLVSARRRRAHGHSHGHGHSNSHSHSHGHGHGPGHSHSPDHSHGPEHGPTRPGRAGLIGIGIAGGLVPSPSALVILLGAIGLGRTAFGVLLVVGYGLGMAGALTAAGLALIVVQERWRWRPFPRLTARWSSAAPLATAGMVLLVGLGLAGRALVTV</sequence>
<keyword evidence="2" id="KW-1133">Transmembrane helix</keyword>
<dbReference type="InterPro" id="IPR051224">
    <property type="entry name" value="NiCoT_RcnA"/>
</dbReference>
<dbReference type="RefSeq" id="WP_345732665.1">
    <property type="nucleotide sequence ID" value="NZ_BAAAYN010000052.1"/>
</dbReference>
<feature type="chain" id="PRO_5046852156" description="High-affinity nickel-transporter" evidence="3">
    <location>
        <begin position="29"/>
        <end position="497"/>
    </location>
</feature>
<feature type="transmembrane region" description="Helical" evidence="2">
    <location>
        <begin position="324"/>
        <end position="344"/>
    </location>
</feature>
<evidence type="ECO:0000256" key="2">
    <source>
        <dbReference type="SAM" id="Phobius"/>
    </source>
</evidence>
<evidence type="ECO:0000256" key="3">
    <source>
        <dbReference type="SAM" id="SignalP"/>
    </source>
</evidence>
<organism evidence="4 5">
    <name type="scientific">Cryptosporangium minutisporangium</name>
    <dbReference type="NCBI Taxonomy" id="113569"/>
    <lineage>
        <taxon>Bacteria</taxon>
        <taxon>Bacillati</taxon>
        <taxon>Actinomycetota</taxon>
        <taxon>Actinomycetes</taxon>
        <taxon>Cryptosporangiales</taxon>
        <taxon>Cryptosporangiaceae</taxon>
        <taxon>Cryptosporangium</taxon>
    </lineage>
</organism>
<keyword evidence="5" id="KW-1185">Reference proteome</keyword>
<keyword evidence="2" id="KW-0812">Transmembrane</keyword>
<feature type="region of interest" description="Disordered" evidence="1">
    <location>
        <begin position="349"/>
        <end position="392"/>
    </location>
</feature>
<gene>
    <name evidence="4" type="ORF">GCM10020369_71000</name>
</gene>
<dbReference type="PANTHER" id="PTHR40659:SF1">
    <property type="entry name" value="NICKEL_COBALT EFFLUX SYSTEM RCNA"/>
    <property type="match status" value="1"/>
</dbReference>
<evidence type="ECO:0000313" key="4">
    <source>
        <dbReference type="EMBL" id="GAA3395983.1"/>
    </source>
</evidence>